<evidence type="ECO:0000256" key="2">
    <source>
        <dbReference type="ARBA" id="ARBA00005013"/>
    </source>
</evidence>
<keyword evidence="5 6" id="KW-0456">Lyase</keyword>
<dbReference type="InterPro" id="IPR006156">
    <property type="entry name" value="Dihydroneopterin_aldolase"/>
</dbReference>
<dbReference type="Gene3D" id="3.30.1130.10">
    <property type="match status" value="1"/>
</dbReference>
<proteinExistence type="inferred from homology"/>
<dbReference type="SUPFAM" id="SSF55620">
    <property type="entry name" value="Tetrahydrobiopterin biosynthesis enzymes-like"/>
    <property type="match status" value="1"/>
</dbReference>
<dbReference type="RefSeq" id="WP_343752248.1">
    <property type="nucleotide sequence ID" value="NZ_BAAADM010000039.1"/>
</dbReference>
<comment type="similarity">
    <text evidence="3 6">Belongs to the DHNA family.</text>
</comment>
<gene>
    <name evidence="8" type="primary">folB</name>
    <name evidence="8" type="ORF">GCM10008983_15530</name>
</gene>
<dbReference type="Proteomes" id="UP001501459">
    <property type="component" value="Unassembled WGS sequence"/>
</dbReference>
<evidence type="ECO:0000256" key="5">
    <source>
        <dbReference type="ARBA" id="ARBA00023239"/>
    </source>
</evidence>
<dbReference type="Pfam" id="PF02152">
    <property type="entry name" value="FolB"/>
    <property type="match status" value="1"/>
</dbReference>
<dbReference type="EMBL" id="BAAADM010000039">
    <property type="protein sequence ID" value="GAA0439489.1"/>
    <property type="molecule type" value="Genomic_DNA"/>
</dbReference>
<organism evidence="8 9">
    <name type="scientific">Lentibacillus halophilus</name>
    <dbReference type="NCBI Taxonomy" id="295065"/>
    <lineage>
        <taxon>Bacteria</taxon>
        <taxon>Bacillati</taxon>
        <taxon>Bacillota</taxon>
        <taxon>Bacilli</taxon>
        <taxon>Bacillales</taxon>
        <taxon>Bacillaceae</taxon>
        <taxon>Lentibacillus</taxon>
    </lineage>
</organism>
<reference evidence="9" key="1">
    <citation type="journal article" date="2019" name="Int. J. Syst. Evol. Microbiol.">
        <title>The Global Catalogue of Microorganisms (GCM) 10K type strain sequencing project: providing services to taxonomists for standard genome sequencing and annotation.</title>
        <authorList>
            <consortium name="The Broad Institute Genomics Platform"/>
            <consortium name="The Broad Institute Genome Sequencing Center for Infectious Disease"/>
            <person name="Wu L."/>
            <person name="Ma J."/>
        </authorList>
    </citation>
    <scope>NUCLEOTIDE SEQUENCE [LARGE SCALE GENOMIC DNA]</scope>
    <source>
        <strain evidence="9">JCM 12149</strain>
    </source>
</reference>
<sequence length="121" mass="13922">MDKILLNGMEFYAYHGVFQEEKTLGQRFYVDAELEFSLKKPGQSDDMNDSIDYGEAYEVMRGVMEGRPMNLLESLAETVASELFRSFSPLNACRIRITKTDPPIPGHYRSVAAEIFRERDE</sequence>
<dbReference type="NCBIfam" id="TIGR00526">
    <property type="entry name" value="folB_dom"/>
    <property type="match status" value="1"/>
</dbReference>
<dbReference type="PANTHER" id="PTHR42844">
    <property type="entry name" value="DIHYDRONEOPTERIN ALDOLASE 1-RELATED"/>
    <property type="match status" value="1"/>
</dbReference>
<evidence type="ECO:0000256" key="4">
    <source>
        <dbReference type="ARBA" id="ARBA00022909"/>
    </source>
</evidence>
<keyword evidence="4 6" id="KW-0289">Folate biosynthesis</keyword>
<dbReference type="SMART" id="SM00905">
    <property type="entry name" value="FolB"/>
    <property type="match status" value="1"/>
</dbReference>
<dbReference type="EC" id="4.1.2.25" evidence="6"/>
<dbReference type="PANTHER" id="PTHR42844:SF1">
    <property type="entry name" value="DIHYDRONEOPTERIN ALDOLASE 1-RELATED"/>
    <property type="match status" value="1"/>
</dbReference>
<evidence type="ECO:0000256" key="3">
    <source>
        <dbReference type="ARBA" id="ARBA00005708"/>
    </source>
</evidence>
<evidence type="ECO:0000256" key="6">
    <source>
        <dbReference type="RuleBase" id="RU362079"/>
    </source>
</evidence>
<comment type="catalytic activity">
    <reaction evidence="1 6">
        <text>7,8-dihydroneopterin = 6-hydroxymethyl-7,8-dihydropterin + glycolaldehyde</text>
        <dbReference type="Rhea" id="RHEA:10540"/>
        <dbReference type="ChEBI" id="CHEBI:17001"/>
        <dbReference type="ChEBI" id="CHEBI:17071"/>
        <dbReference type="ChEBI" id="CHEBI:44841"/>
        <dbReference type="EC" id="4.1.2.25"/>
    </reaction>
</comment>
<evidence type="ECO:0000313" key="8">
    <source>
        <dbReference type="EMBL" id="GAA0439489.1"/>
    </source>
</evidence>
<name>A0ABP3J2V3_9BACI</name>
<keyword evidence="9" id="KW-1185">Reference proteome</keyword>
<dbReference type="InterPro" id="IPR043133">
    <property type="entry name" value="GTP-CH-I_C/QueF"/>
</dbReference>
<evidence type="ECO:0000313" key="9">
    <source>
        <dbReference type="Proteomes" id="UP001501459"/>
    </source>
</evidence>
<feature type="domain" description="Dihydroneopterin aldolase/epimerase" evidence="7">
    <location>
        <begin position="4"/>
        <end position="117"/>
    </location>
</feature>
<evidence type="ECO:0000259" key="7">
    <source>
        <dbReference type="SMART" id="SM00905"/>
    </source>
</evidence>
<dbReference type="InterPro" id="IPR006157">
    <property type="entry name" value="FolB_dom"/>
</dbReference>
<protein>
    <recommendedName>
        <fullName evidence="6">7,8-dihydroneopterin aldolase</fullName>
        <ecNumber evidence="6">4.1.2.25</ecNumber>
    </recommendedName>
</protein>
<comment type="function">
    <text evidence="6">Catalyzes the conversion of 7,8-dihydroneopterin to 6-hydroxymethyl-7,8-dihydropterin.</text>
</comment>
<dbReference type="NCBIfam" id="TIGR00525">
    <property type="entry name" value="folB"/>
    <property type="match status" value="1"/>
</dbReference>
<comment type="pathway">
    <text evidence="2 6">Cofactor biosynthesis; tetrahydrofolate biosynthesis; 2-amino-4-hydroxy-6-hydroxymethyl-7,8-dihydropteridine diphosphate from 7,8-dihydroneopterin triphosphate: step 3/4.</text>
</comment>
<comment type="caution">
    <text evidence="8">The sequence shown here is derived from an EMBL/GenBank/DDBJ whole genome shotgun (WGS) entry which is preliminary data.</text>
</comment>
<dbReference type="CDD" id="cd00534">
    <property type="entry name" value="DHNA_DHNTPE"/>
    <property type="match status" value="1"/>
</dbReference>
<evidence type="ECO:0000256" key="1">
    <source>
        <dbReference type="ARBA" id="ARBA00001353"/>
    </source>
</evidence>
<accession>A0ABP3J2V3</accession>